<comment type="caution">
    <text evidence="8">Lacks conserved residue(s) required for the propagation of feature annotation.</text>
</comment>
<evidence type="ECO:0000256" key="8">
    <source>
        <dbReference type="PROSITE-ProRule" id="PRU01393"/>
    </source>
</evidence>
<dbReference type="InterPro" id="IPR038765">
    <property type="entry name" value="Papain-like_cys_pep_sf"/>
</dbReference>
<keyword evidence="6 11" id="KW-0378">Hydrolase</keyword>
<keyword evidence="4" id="KW-0645">Protease</keyword>
<dbReference type="InterPro" id="IPR041507">
    <property type="entry name" value="UCH_C"/>
</dbReference>
<protein>
    <recommendedName>
        <fullName evidence="3">ubiquitinyl hydrolase 1</fullName>
        <ecNumber evidence="3">3.4.19.12</ecNumber>
    </recommendedName>
</protein>
<feature type="domain" description="UCH catalytic" evidence="10">
    <location>
        <begin position="1"/>
        <end position="100"/>
    </location>
</feature>
<dbReference type="Pfam" id="PF01088">
    <property type="entry name" value="Peptidase_C12"/>
    <property type="match status" value="1"/>
</dbReference>
<comment type="similarity">
    <text evidence="2 8">Belongs to the peptidase C12 family.</text>
</comment>
<dbReference type="PANTHER" id="PTHR10589">
    <property type="entry name" value="UBIQUITIN CARBOXYL-TERMINAL HYDROLASE"/>
    <property type="match status" value="1"/>
</dbReference>
<name>A0A6F9DVL5_9ASCI</name>
<dbReference type="PROSITE" id="PS52049">
    <property type="entry name" value="ULD"/>
    <property type="match status" value="1"/>
</dbReference>
<dbReference type="GO" id="GO:0004843">
    <property type="term" value="F:cysteine-type deubiquitinase activity"/>
    <property type="evidence" value="ECO:0007669"/>
    <property type="project" value="UniProtKB-EC"/>
</dbReference>
<dbReference type="PROSITE" id="PS52048">
    <property type="entry name" value="UCH_DOMAIN"/>
    <property type="match status" value="1"/>
</dbReference>
<dbReference type="InterPro" id="IPR036959">
    <property type="entry name" value="Peptidase_C12_UCH_sf"/>
</dbReference>
<comment type="catalytic activity">
    <reaction evidence="1">
        <text>Thiol-dependent hydrolysis of ester, thioester, amide, peptide and isopeptide bonds formed by the C-terminal Gly of ubiquitin (a 76-residue protein attached to proteins as an intracellular targeting signal).</text>
        <dbReference type="EC" id="3.4.19.12"/>
    </reaction>
</comment>
<dbReference type="Pfam" id="PF18031">
    <property type="entry name" value="UCH_C"/>
    <property type="match status" value="1"/>
</dbReference>
<dbReference type="InterPro" id="IPR001578">
    <property type="entry name" value="Peptidase_C12_UCH"/>
</dbReference>
<keyword evidence="7" id="KW-0788">Thiol protease</keyword>
<sequence length="211" mass="24231">MKGLTLSNSKLIRQVHNSYARQQVFEYDEKSSKSEDSYHFVGYIPIEGRLYELDGLKPGPIDHGAITTSDWIEAVRPVIQKRISSYNAGEIHFNLMAVVGDKIMMTESKMKHLNDELTQLTSENSMETADGHAARIALIQTEIEHCHEVIRLENNKRNKFKIENTRRKHNYLPFIIEMIRILAAEEKLMPLVETAKKKMEDKAKTSQSTQG</sequence>
<evidence type="ECO:0000256" key="4">
    <source>
        <dbReference type="ARBA" id="ARBA00022670"/>
    </source>
</evidence>
<dbReference type="EMBL" id="LR791622">
    <property type="protein sequence ID" value="CAB3267484.1"/>
    <property type="molecule type" value="mRNA"/>
</dbReference>
<dbReference type="AlphaFoldDB" id="A0A6F9DVL5"/>
<dbReference type="Gene3D" id="3.40.532.10">
    <property type="entry name" value="Peptidase C12, ubiquitin carboxyl-terminal hydrolase"/>
    <property type="match status" value="1"/>
</dbReference>
<evidence type="ECO:0000256" key="1">
    <source>
        <dbReference type="ARBA" id="ARBA00000707"/>
    </source>
</evidence>
<evidence type="ECO:0000256" key="6">
    <source>
        <dbReference type="ARBA" id="ARBA00022801"/>
    </source>
</evidence>
<dbReference type="GO" id="GO:0005737">
    <property type="term" value="C:cytoplasm"/>
    <property type="evidence" value="ECO:0007669"/>
    <property type="project" value="TreeGrafter"/>
</dbReference>
<evidence type="ECO:0000256" key="9">
    <source>
        <dbReference type="PROSITE-ProRule" id="PRU01394"/>
    </source>
</evidence>
<dbReference type="GO" id="GO:0006511">
    <property type="term" value="P:ubiquitin-dependent protein catabolic process"/>
    <property type="evidence" value="ECO:0007669"/>
    <property type="project" value="UniProtKB-UniRule"/>
</dbReference>
<dbReference type="Gene3D" id="1.20.58.860">
    <property type="match status" value="1"/>
</dbReference>
<accession>A0A6F9DVL5</accession>
<dbReference type="PANTHER" id="PTHR10589:SF16">
    <property type="entry name" value="UBIQUITIN CARBOXYL-TERMINAL HYDROLASE ISOZYME L5"/>
    <property type="match status" value="1"/>
</dbReference>
<evidence type="ECO:0000256" key="2">
    <source>
        <dbReference type="ARBA" id="ARBA00009326"/>
    </source>
</evidence>
<evidence type="ECO:0000256" key="3">
    <source>
        <dbReference type="ARBA" id="ARBA00012759"/>
    </source>
</evidence>
<dbReference type="EC" id="3.4.19.12" evidence="3"/>
<reference evidence="11" key="1">
    <citation type="submission" date="2020-04" db="EMBL/GenBank/DDBJ databases">
        <authorList>
            <person name="Neveu A P."/>
        </authorList>
    </citation>
    <scope>NUCLEOTIDE SEQUENCE</scope>
    <source>
        <tissue evidence="11">Whole embryo</tissue>
    </source>
</reference>
<gene>
    <name evidence="11" type="primary">Uchl5</name>
</gene>
<proteinExistence type="evidence at transcript level"/>
<organism evidence="11">
    <name type="scientific">Phallusia mammillata</name>
    <dbReference type="NCBI Taxonomy" id="59560"/>
    <lineage>
        <taxon>Eukaryota</taxon>
        <taxon>Metazoa</taxon>
        <taxon>Chordata</taxon>
        <taxon>Tunicata</taxon>
        <taxon>Ascidiacea</taxon>
        <taxon>Phlebobranchia</taxon>
        <taxon>Ascidiidae</taxon>
        <taxon>Phallusia</taxon>
    </lineage>
</organism>
<evidence type="ECO:0000313" key="11">
    <source>
        <dbReference type="EMBL" id="CAB3267484.1"/>
    </source>
</evidence>
<dbReference type="GO" id="GO:0016579">
    <property type="term" value="P:protein deubiquitination"/>
    <property type="evidence" value="ECO:0007669"/>
    <property type="project" value="TreeGrafter"/>
</dbReference>
<dbReference type="SUPFAM" id="SSF54001">
    <property type="entry name" value="Cysteine proteinases"/>
    <property type="match status" value="1"/>
</dbReference>
<evidence type="ECO:0000259" key="10">
    <source>
        <dbReference type="PROSITE" id="PS52048"/>
    </source>
</evidence>
<evidence type="ECO:0000256" key="5">
    <source>
        <dbReference type="ARBA" id="ARBA00022786"/>
    </source>
</evidence>
<keyword evidence="5 9" id="KW-0833">Ubl conjugation pathway</keyword>
<evidence type="ECO:0000256" key="7">
    <source>
        <dbReference type="ARBA" id="ARBA00022807"/>
    </source>
</evidence>